<organism evidence="1 3">
    <name type="scientific">Caldibacillus debilis</name>
    <dbReference type="NCBI Taxonomy" id="301148"/>
    <lineage>
        <taxon>Bacteria</taxon>
        <taxon>Bacillati</taxon>
        <taxon>Bacillota</taxon>
        <taxon>Bacilli</taxon>
        <taxon>Bacillales</taxon>
        <taxon>Bacillaceae</taxon>
        <taxon>Caldibacillus</taxon>
    </lineage>
</organism>
<dbReference type="Gene3D" id="1.20.120.490">
    <property type="entry name" value="Hypothetical protein TM1646-like domain"/>
    <property type="match status" value="1"/>
</dbReference>
<dbReference type="OrthoDB" id="1680946at2"/>
<name>A0A150M2J4_9BACI</name>
<gene>
    <name evidence="1" type="ORF">B4135_0037</name>
    <name evidence="2" type="ORF">C6P37_01635</name>
</gene>
<evidence type="ECO:0000313" key="2">
    <source>
        <dbReference type="EMBL" id="REJ31364.1"/>
    </source>
</evidence>
<comment type="caution">
    <text evidence="1">The sequence shown here is derived from an EMBL/GenBank/DDBJ whole genome shotgun (WGS) entry which is preliminary data.</text>
</comment>
<dbReference type="Proteomes" id="UP000257014">
    <property type="component" value="Unassembled WGS sequence"/>
</dbReference>
<reference evidence="1 3" key="1">
    <citation type="submission" date="2016-01" db="EMBL/GenBank/DDBJ databases">
        <title>Draft Genome Sequences of Seven Thermophilic Sporeformers Isolated from Foods.</title>
        <authorList>
            <person name="Berendsen E.M."/>
            <person name="Wells-Bennik M.H."/>
            <person name="Krawcyk A.O."/>
            <person name="De Jong A."/>
            <person name="Holsappel S."/>
            <person name="Eijlander R.T."/>
            <person name="Kuipers O.P."/>
        </authorList>
    </citation>
    <scope>NUCLEOTIDE SEQUENCE [LARGE SCALE GENOMIC DNA]</scope>
    <source>
        <strain evidence="1 3">B4135</strain>
    </source>
</reference>
<evidence type="ECO:0000313" key="3">
    <source>
        <dbReference type="Proteomes" id="UP000075683"/>
    </source>
</evidence>
<sequence>MKVNRDLRPFPDQLFHEQRVVAQNRPLFQELLKSHANQIQSSQLQYLMSEIEKASKRLEKSRSLRDLMRYKSLVKKYVKEALDTGLQLKKTYTWDEYGQSHPLKIVEMIDEKLIELMDEFLKKEKDHLKILSLLGEIEGLLINLYV</sequence>
<dbReference type="AlphaFoldDB" id="A0A150M2J4"/>
<dbReference type="Proteomes" id="UP000075683">
    <property type="component" value="Unassembled WGS sequence"/>
</dbReference>
<accession>A0A150M2J4</accession>
<dbReference type="RefSeq" id="WP_020154641.1">
    <property type="nucleotide sequence ID" value="NZ_JBAIZG010000069.1"/>
</dbReference>
<evidence type="ECO:0000313" key="1">
    <source>
        <dbReference type="EMBL" id="KYD18810.1"/>
    </source>
</evidence>
<dbReference type="InterPro" id="IPR024042">
    <property type="entry name" value="TM1646-like_dom_sf"/>
</dbReference>
<dbReference type="Pfam" id="PF03885">
    <property type="entry name" value="DUF327"/>
    <property type="match status" value="1"/>
</dbReference>
<protein>
    <submittedName>
        <fullName evidence="2">DUF327 domain-containing protein</fullName>
    </submittedName>
</protein>
<evidence type="ECO:0000313" key="4">
    <source>
        <dbReference type="Proteomes" id="UP000257014"/>
    </source>
</evidence>
<dbReference type="STRING" id="301148.B4135_0037"/>
<dbReference type="EMBL" id="LQYT01000045">
    <property type="protein sequence ID" value="KYD18810.1"/>
    <property type="molecule type" value="Genomic_DNA"/>
</dbReference>
<dbReference type="InterPro" id="IPR005585">
    <property type="entry name" value="DUF327"/>
</dbReference>
<reference evidence="2 4" key="2">
    <citation type="submission" date="2018-03" db="EMBL/GenBank/DDBJ databases">
        <authorList>
            <person name="Keele B.F."/>
        </authorList>
    </citation>
    <scope>NUCLEOTIDE SEQUENCE [LARGE SCALE GENOMIC DNA]</scope>
    <source>
        <strain evidence="2">ZCTH4_d</strain>
    </source>
</reference>
<dbReference type="EMBL" id="QEWE01000006">
    <property type="protein sequence ID" value="REJ31364.1"/>
    <property type="molecule type" value="Genomic_DNA"/>
</dbReference>
<dbReference type="SUPFAM" id="SSF158397">
    <property type="entry name" value="TM1646-like"/>
    <property type="match status" value="1"/>
</dbReference>
<proteinExistence type="predicted"/>